<reference evidence="1 2" key="1">
    <citation type="submission" date="2021-01" db="EMBL/GenBank/DDBJ databases">
        <title>Draft genome sequence of Micromonospora sp. strain STR1_7.</title>
        <authorList>
            <person name="Karlyshev A."/>
            <person name="Jawad R."/>
        </authorList>
    </citation>
    <scope>NUCLEOTIDE SEQUENCE [LARGE SCALE GENOMIC DNA]</scope>
    <source>
        <strain evidence="1 2">STR1-7</strain>
    </source>
</reference>
<protein>
    <recommendedName>
        <fullName evidence="3">Sensor histidine kinase</fullName>
    </recommendedName>
</protein>
<dbReference type="RefSeq" id="WP_203173956.1">
    <property type="nucleotide sequence ID" value="NZ_JAEVHM010000017.1"/>
</dbReference>
<accession>A0ABS1XQF5</accession>
<dbReference type="Proteomes" id="UP000601027">
    <property type="component" value="Unassembled WGS sequence"/>
</dbReference>
<dbReference type="EMBL" id="JAEVHM010000017">
    <property type="protein sequence ID" value="MBM0231484.1"/>
    <property type="molecule type" value="Genomic_DNA"/>
</dbReference>
<keyword evidence="2" id="KW-1185">Reference proteome</keyword>
<gene>
    <name evidence="1" type="ORF">JNW91_06175</name>
</gene>
<comment type="caution">
    <text evidence="1">The sequence shown here is derived from an EMBL/GenBank/DDBJ whole genome shotgun (WGS) entry which is preliminary data.</text>
</comment>
<organism evidence="1 2">
    <name type="scientific">Micromonospora parastrephiae</name>
    <dbReference type="NCBI Taxonomy" id="2806101"/>
    <lineage>
        <taxon>Bacteria</taxon>
        <taxon>Bacillati</taxon>
        <taxon>Actinomycetota</taxon>
        <taxon>Actinomycetes</taxon>
        <taxon>Micromonosporales</taxon>
        <taxon>Micromonosporaceae</taxon>
        <taxon>Micromonospora</taxon>
    </lineage>
</organism>
<evidence type="ECO:0000313" key="1">
    <source>
        <dbReference type="EMBL" id="MBM0231484.1"/>
    </source>
</evidence>
<evidence type="ECO:0000313" key="2">
    <source>
        <dbReference type="Proteomes" id="UP000601027"/>
    </source>
</evidence>
<name>A0ABS1XQF5_9ACTN</name>
<evidence type="ECO:0008006" key="3">
    <source>
        <dbReference type="Google" id="ProtNLM"/>
    </source>
</evidence>
<sequence>MSPPAAASRPPRPATVTIAFWLQLAVVLVLLGLAALTVAQAVHFDGQIDRAVRLVPDGASDDPR</sequence>
<proteinExistence type="predicted"/>